<sequence>MSIIEQTVEPKNGAVHVDVPAEWEGYVLKVTIERTEVRAEKPKGTGMSRFRGIFKDMSPEEREDMDKQLTELRNEWERPIS</sequence>
<evidence type="ECO:0000313" key="3">
    <source>
        <dbReference type="Proteomes" id="UP000664034"/>
    </source>
</evidence>
<gene>
    <name evidence="2" type="ORF">J2I47_24810</name>
</gene>
<keyword evidence="3" id="KW-1185">Reference proteome</keyword>
<accession>A0A939K8J2</accession>
<dbReference type="AlphaFoldDB" id="A0A939K8J2"/>
<name>A0A939K8J2_9BACT</name>
<evidence type="ECO:0000313" key="2">
    <source>
        <dbReference type="EMBL" id="MBO0939790.1"/>
    </source>
</evidence>
<dbReference type="RefSeq" id="WP_207367318.1">
    <property type="nucleotide sequence ID" value="NZ_JAFMYV010000017.1"/>
</dbReference>
<proteinExistence type="predicted"/>
<feature type="compositionally biased region" description="Basic and acidic residues" evidence="1">
    <location>
        <begin position="53"/>
        <end position="66"/>
    </location>
</feature>
<dbReference type="EMBL" id="JAFMYV010000017">
    <property type="protein sequence ID" value="MBO0939790.1"/>
    <property type="molecule type" value="Genomic_DNA"/>
</dbReference>
<feature type="region of interest" description="Disordered" evidence="1">
    <location>
        <begin position="40"/>
        <end position="66"/>
    </location>
</feature>
<dbReference type="Proteomes" id="UP000664034">
    <property type="component" value="Unassembled WGS sequence"/>
</dbReference>
<evidence type="ECO:0000256" key="1">
    <source>
        <dbReference type="SAM" id="MobiDB-lite"/>
    </source>
</evidence>
<reference evidence="2" key="1">
    <citation type="submission" date="2021-03" db="EMBL/GenBank/DDBJ databases">
        <title>Fibrella sp. HMF5335 genome sequencing and assembly.</title>
        <authorList>
            <person name="Kang H."/>
            <person name="Kim H."/>
            <person name="Bae S."/>
            <person name="Joh K."/>
        </authorList>
    </citation>
    <scope>NUCLEOTIDE SEQUENCE</scope>
    <source>
        <strain evidence="2">HMF5335</strain>
    </source>
</reference>
<organism evidence="2 3">
    <name type="scientific">Fibrella rubiginis</name>
    <dbReference type="NCBI Taxonomy" id="2817060"/>
    <lineage>
        <taxon>Bacteria</taxon>
        <taxon>Pseudomonadati</taxon>
        <taxon>Bacteroidota</taxon>
        <taxon>Cytophagia</taxon>
        <taxon>Cytophagales</taxon>
        <taxon>Spirosomataceae</taxon>
        <taxon>Fibrella</taxon>
    </lineage>
</organism>
<comment type="caution">
    <text evidence="2">The sequence shown here is derived from an EMBL/GenBank/DDBJ whole genome shotgun (WGS) entry which is preliminary data.</text>
</comment>
<protein>
    <submittedName>
        <fullName evidence="2">Uncharacterized protein</fullName>
    </submittedName>
</protein>